<dbReference type="PANTHER" id="PTHR12919">
    <property type="entry name" value="30S RIBOSOMAL PROTEIN S16"/>
    <property type="match status" value="1"/>
</dbReference>
<gene>
    <name evidence="5" type="primary">MRPS16</name>
    <name evidence="5" type="ORF">SEUCBS140593_009131</name>
</gene>
<dbReference type="Pfam" id="PF00886">
    <property type="entry name" value="Ribosomal_S16"/>
    <property type="match status" value="1"/>
</dbReference>
<evidence type="ECO:0000313" key="6">
    <source>
        <dbReference type="Proteomes" id="UP001642482"/>
    </source>
</evidence>
<dbReference type="PROSITE" id="PS00732">
    <property type="entry name" value="RIBOSOMAL_S16"/>
    <property type="match status" value="1"/>
</dbReference>
<evidence type="ECO:0000256" key="3">
    <source>
        <dbReference type="ARBA" id="ARBA00023274"/>
    </source>
</evidence>
<dbReference type="InterPro" id="IPR020592">
    <property type="entry name" value="Ribosomal_bS16_CS"/>
</dbReference>
<dbReference type="EMBL" id="CAWUHD010000141">
    <property type="protein sequence ID" value="CAK7234983.1"/>
    <property type="molecule type" value="Genomic_DNA"/>
</dbReference>
<evidence type="ECO:0000256" key="4">
    <source>
        <dbReference type="SAM" id="MobiDB-lite"/>
    </source>
</evidence>
<keyword evidence="3" id="KW-0687">Ribonucleoprotein</keyword>
<dbReference type="Gene3D" id="3.30.1320.10">
    <property type="match status" value="1"/>
</dbReference>
<dbReference type="InterPro" id="IPR023803">
    <property type="entry name" value="Ribosomal_bS16_dom_sf"/>
</dbReference>
<comment type="similarity">
    <text evidence="1">Belongs to the bacterial ribosomal protein bS16 family.</text>
</comment>
<protein>
    <submittedName>
        <fullName evidence="5">37S ribosomal protein S16, mitochondrial</fullName>
    </submittedName>
</protein>
<proteinExistence type="inferred from homology"/>
<organism evidence="5 6">
    <name type="scientific">Sporothrix eucalyptigena</name>
    <dbReference type="NCBI Taxonomy" id="1812306"/>
    <lineage>
        <taxon>Eukaryota</taxon>
        <taxon>Fungi</taxon>
        <taxon>Dikarya</taxon>
        <taxon>Ascomycota</taxon>
        <taxon>Pezizomycotina</taxon>
        <taxon>Sordariomycetes</taxon>
        <taxon>Sordariomycetidae</taxon>
        <taxon>Ophiostomatales</taxon>
        <taxon>Ophiostomataceae</taxon>
        <taxon>Sporothrix</taxon>
    </lineage>
</organism>
<dbReference type="NCBIfam" id="TIGR00002">
    <property type="entry name" value="S16"/>
    <property type="match status" value="1"/>
</dbReference>
<keyword evidence="6" id="KW-1185">Reference proteome</keyword>
<dbReference type="HAMAP" id="MF_00385">
    <property type="entry name" value="Ribosomal_bS16"/>
    <property type="match status" value="1"/>
</dbReference>
<evidence type="ECO:0000313" key="5">
    <source>
        <dbReference type="EMBL" id="CAK7234983.1"/>
    </source>
</evidence>
<dbReference type="Proteomes" id="UP001642482">
    <property type="component" value="Unassembled WGS sequence"/>
</dbReference>
<sequence length="114" mass="12827">MVVKIRLARFGRTNSPIYNIVVMQARTARNSRPMEVLGTYNPKPQHDAYEFTPSGTPTQKAHKDIQLDVTRTKYWIGVGAQPTEPMWRILSMVGILEPKKLPAPTPKATPVEKA</sequence>
<dbReference type="PANTHER" id="PTHR12919:SF20">
    <property type="entry name" value="SMALL RIBOSOMAL SUBUNIT PROTEIN BS16M"/>
    <property type="match status" value="1"/>
</dbReference>
<dbReference type="SUPFAM" id="SSF54565">
    <property type="entry name" value="Ribosomal protein S16"/>
    <property type="match status" value="1"/>
</dbReference>
<keyword evidence="2 5" id="KW-0689">Ribosomal protein</keyword>
<feature type="region of interest" description="Disordered" evidence="4">
    <location>
        <begin position="40"/>
        <end position="61"/>
    </location>
</feature>
<evidence type="ECO:0000256" key="1">
    <source>
        <dbReference type="ARBA" id="ARBA00006668"/>
    </source>
</evidence>
<dbReference type="InterPro" id="IPR000307">
    <property type="entry name" value="Ribosomal_bS16"/>
</dbReference>
<name>A0ABP0CSJ0_9PEZI</name>
<reference evidence="5 6" key="1">
    <citation type="submission" date="2024-01" db="EMBL/GenBank/DDBJ databases">
        <authorList>
            <person name="Allen C."/>
            <person name="Tagirdzhanova G."/>
        </authorList>
    </citation>
    <scope>NUCLEOTIDE SEQUENCE [LARGE SCALE GENOMIC DNA]</scope>
</reference>
<accession>A0ABP0CSJ0</accession>
<evidence type="ECO:0000256" key="2">
    <source>
        <dbReference type="ARBA" id="ARBA00022980"/>
    </source>
</evidence>
<comment type="caution">
    <text evidence="5">The sequence shown here is derived from an EMBL/GenBank/DDBJ whole genome shotgun (WGS) entry which is preliminary data.</text>
</comment>
<dbReference type="GO" id="GO:0005840">
    <property type="term" value="C:ribosome"/>
    <property type="evidence" value="ECO:0007669"/>
    <property type="project" value="UniProtKB-KW"/>
</dbReference>